<evidence type="ECO:0000313" key="4">
    <source>
        <dbReference type="Proteomes" id="UP001500752"/>
    </source>
</evidence>
<dbReference type="EMBL" id="BAABEO010000008">
    <property type="protein sequence ID" value="GAA3670120.1"/>
    <property type="molecule type" value="Genomic_DNA"/>
</dbReference>
<comment type="caution">
    <text evidence="3">The sequence shown here is derived from an EMBL/GenBank/DDBJ whole genome shotgun (WGS) entry which is preliminary data.</text>
</comment>
<protein>
    <recommendedName>
        <fullName evidence="2">Nudix hydrolase domain-containing protein</fullName>
    </recommendedName>
</protein>
<dbReference type="Pfam" id="PF00293">
    <property type="entry name" value="NUDIX"/>
    <property type="match status" value="1"/>
</dbReference>
<organism evidence="3 4">
    <name type="scientific">Arthrobacter ginkgonis</name>
    <dbReference type="NCBI Taxonomy" id="1630594"/>
    <lineage>
        <taxon>Bacteria</taxon>
        <taxon>Bacillati</taxon>
        <taxon>Actinomycetota</taxon>
        <taxon>Actinomycetes</taxon>
        <taxon>Micrococcales</taxon>
        <taxon>Micrococcaceae</taxon>
        <taxon>Arthrobacter</taxon>
    </lineage>
</organism>
<dbReference type="InterPro" id="IPR015797">
    <property type="entry name" value="NUDIX_hydrolase-like_dom_sf"/>
</dbReference>
<dbReference type="Gene3D" id="3.90.79.10">
    <property type="entry name" value="Nucleoside Triphosphate Pyrophosphohydrolase"/>
    <property type="match status" value="1"/>
</dbReference>
<keyword evidence="4" id="KW-1185">Reference proteome</keyword>
<dbReference type="InterPro" id="IPR000086">
    <property type="entry name" value="NUDIX_hydrolase_dom"/>
</dbReference>
<evidence type="ECO:0000256" key="1">
    <source>
        <dbReference type="SAM" id="MobiDB-lite"/>
    </source>
</evidence>
<dbReference type="RefSeq" id="WP_345148308.1">
    <property type="nucleotide sequence ID" value="NZ_BAABEO010000008.1"/>
</dbReference>
<dbReference type="PROSITE" id="PS51462">
    <property type="entry name" value="NUDIX"/>
    <property type="match status" value="1"/>
</dbReference>
<evidence type="ECO:0000259" key="2">
    <source>
        <dbReference type="PROSITE" id="PS51462"/>
    </source>
</evidence>
<proteinExistence type="predicted"/>
<dbReference type="SUPFAM" id="SSF55811">
    <property type="entry name" value="Nudix"/>
    <property type="match status" value="1"/>
</dbReference>
<sequence length="182" mass="19476">MTTTGLDGFLSGRWRHRVVATVLLRRTDGRVLLVRGADRMWKLPGGAVRPESSPRATAERALRRLALEGGIGRLLVQDFATGADGGSLSLVFDGGTWDTGVTVFAADDGALEAAFSHPEAVSRLLEPTEGERAAAALWALELGGTAELEDGRDATARERPGAGPVRRLMPELPEVPQILRRD</sequence>
<accession>A0ABP7BUD2</accession>
<reference evidence="4" key="1">
    <citation type="journal article" date="2019" name="Int. J. Syst. Evol. Microbiol.">
        <title>The Global Catalogue of Microorganisms (GCM) 10K type strain sequencing project: providing services to taxonomists for standard genome sequencing and annotation.</title>
        <authorList>
            <consortium name="The Broad Institute Genomics Platform"/>
            <consortium name="The Broad Institute Genome Sequencing Center for Infectious Disease"/>
            <person name="Wu L."/>
            <person name="Ma J."/>
        </authorList>
    </citation>
    <scope>NUCLEOTIDE SEQUENCE [LARGE SCALE GENOMIC DNA]</scope>
    <source>
        <strain evidence="4">JCM 30742</strain>
    </source>
</reference>
<evidence type="ECO:0000313" key="3">
    <source>
        <dbReference type="EMBL" id="GAA3670120.1"/>
    </source>
</evidence>
<gene>
    <name evidence="3" type="ORF">GCM10023081_05530</name>
</gene>
<feature type="compositionally biased region" description="Basic and acidic residues" evidence="1">
    <location>
        <begin position="149"/>
        <end position="160"/>
    </location>
</feature>
<feature type="domain" description="Nudix hydrolase" evidence="2">
    <location>
        <begin position="14"/>
        <end position="141"/>
    </location>
</feature>
<name>A0ABP7BUD2_9MICC</name>
<feature type="region of interest" description="Disordered" evidence="1">
    <location>
        <begin position="148"/>
        <end position="182"/>
    </location>
</feature>
<dbReference type="Proteomes" id="UP001500752">
    <property type="component" value="Unassembled WGS sequence"/>
</dbReference>